<proteinExistence type="predicted"/>
<dbReference type="InterPro" id="IPR017732">
    <property type="entry name" value="T4/T6SS_DotU"/>
</dbReference>
<dbReference type="NCBIfam" id="NF038228">
    <property type="entry name" value="IcmH_DotU_IVB"/>
    <property type="match status" value="1"/>
</dbReference>
<dbReference type="InterPro" id="IPR036737">
    <property type="entry name" value="OmpA-like_sf"/>
</dbReference>
<dbReference type="Gene3D" id="1.25.40.590">
    <property type="entry name" value="Type IV / VI secretion system, DotU"/>
    <property type="match status" value="1"/>
</dbReference>
<keyword evidence="1 2" id="KW-0472">Membrane</keyword>
<dbReference type="Pfam" id="PF09850">
    <property type="entry name" value="DotU"/>
    <property type="match status" value="1"/>
</dbReference>
<dbReference type="NCBIfam" id="TIGR03349">
    <property type="entry name" value="IV_VI_DotU"/>
    <property type="match status" value="1"/>
</dbReference>
<dbReference type="InterPro" id="IPR006665">
    <property type="entry name" value="OmpA-like"/>
</dbReference>
<keyword evidence="2" id="KW-1133">Transmembrane helix</keyword>
<dbReference type="InterPro" id="IPR038522">
    <property type="entry name" value="T4/T6SS_DotU_sf"/>
</dbReference>
<evidence type="ECO:0000259" key="3">
    <source>
        <dbReference type="PROSITE" id="PS51123"/>
    </source>
</evidence>
<gene>
    <name evidence="4" type="primary">tssL</name>
    <name evidence="4" type="ORF">HKT17_01195</name>
</gene>
<organism evidence="4 5">
    <name type="scientific">Limnobacter profundi</name>
    <dbReference type="NCBI Taxonomy" id="2732163"/>
    <lineage>
        <taxon>Bacteria</taxon>
        <taxon>Pseudomonadati</taxon>
        <taxon>Pseudomonadota</taxon>
        <taxon>Betaproteobacteria</taxon>
        <taxon>Burkholderiales</taxon>
        <taxon>Burkholderiaceae</taxon>
        <taxon>Limnobacter</taxon>
    </lineage>
</organism>
<evidence type="ECO:0000313" key="5">
    <source>
        <dbReference type="Proteomes" id="UP000501130"/>
    </source>
</evidence>
<feature type="domain" description="OmpA-like" evidence="3">
    <location>
        <begin position="335"/>
        <end position="454"/>
    </location>
</feature>
<name>A0ABX6N218_9BURK</name>
<keyword evidence="2" id="KW-0812">Transmembrane</keyword>
<dbReference type="PANTHER" id="PTHR38033">
    <property type="entry name" value="MEMBRANE PROTEIN-RELATED"/>
    <property type="match status" value="1"/>
</dbReference>
<reference evidence="4 5" key="1">
    <citation type="submission" date="2020-05" db="EMBL/GenBank/DDBJ databases">
        <title>Compete genome of Limnobacter sp. SAORIC-580.</title>
        <authorList>
            <person name="Song J."/>
            <person name="Cho J.-C."/>
        </authorList>
    </citation>
    <scope>NUCLEOTIDE SEQUENCE [LARGE SCALE GENOMIC DNA]</scope>
    <source>
        <strain evidence="4 5">SAORIC-580</strain>
    </source>
</reference>
<dbReference type="EMBL" id="CP053084">
    <property type="protein sequence ID" value="QJR28420.1"/>
    <property type="molecule type" value="Genomic_DNA"/>
</dbReference>
<dbReference type="InterPro" id="IPR017733">
    <property type="entry name" value="OmpA-like_dom_proteobacteria"/>
</dbReference>
<dbReference type="PANTHER" id="PTHR38033:SF1">
    <property type="entry name" value="DOTU FAMILY TYPE IV_VI SECRETION SYSTEM PROTEIN"/>
    <property type="match status" value="1"/>
</dbReference>
<feature type="transmembrane region" description="Helical" evidence="2">
    <location>
        <begin position="257"/>
        <end position="277"/>
    </location>
</feature>
<keyword evidence="5" id="KW-1185">Reference proteome</keyword>
<dbReference type="SUPFAM" id="SSF103088">
    <property type="entry name" value="OmpA-like"/>
    <property type="match status" value="1"/>
</dbReference>
<evidence type="ECO:0000313" key="4">
    <source>
        <dbReference type="EMBL" id="QJR28420.1"/>
    </source>
</evidence>
<dbReference type="NCBIfam" id="TIGR03350">
    <property type="entry name" value="type_VI_ompA"/>
    <property type="match status" value="1"/>
</dbReference>
<sequence length="454" mass="49533">MNPNDPFFALGGERTIIKPRLGKPASPAIQSLDNILGPSTTSGSGMGMPDTQAQTSFDQMLHQLQANPTASQNKLLAHASPLLRLICTMGALSDIPSHKALSATLSKGLTELDQKLEQIGRVQAERLSIRYALCTFMDERAASTPWGGSGQWANHSLLLQFFSETWGGEKIFALIQKLMQNPSDNRDLLEVMAVILSFGFKGKYKVEQGGDLALSQLKTRLFQLVQPNSTDTPTSLHPDFWQSKAPGNNRRMRQIPLWLPISALSTLGALFFLGLYFNLNTQSDHAFAEIVSIQFPSPQFAQTQSEPVPVTQGLELPIQLREEIVAGLLTLKQIGNKSTVILTGDGLFNSGSAELNDSAIPLVEKVARELALHPGQITVTGYTDNQPIRSIRFPSNWQLSAERAEHVGQRIATFLPNTAIATEGAGAANPIAPNDSAQGRARNRRVEIMLIHNQ</sequence>
<evidence type="ECO:0000256" key="1">
    <source>
        <dbReference type="PROSITE-ProRule" id="PRU00473"/>
    </source>
</evidence>
<accession>A0ABX6N218</accession>
<dbReference type="PROSITE" id="PS51123">
    <property type="entry name" value="OMPA_2"/>
    <property type="match status" value="1"/>
</dbReference>
<protein>
    <submittedName>
        <fullName evidence="4">Type VI secretion system protein TssL</fullName>
    </submittedName>
</protein>
<dbReference type="Proteomes" id="UP000501130">
    <property type="component" value="Chromosome"/>
</dbReference>
<dbReference type="CDD" id="cd07185">
    <property type="entry name" value="OmpA_C-like"/>
    <property type="match status" value="1"/>
</dbReference>
<evidence type="ECO:0000256" key="2">
    <source>
        <dbReference type="SAM" id="Phobius"/>
    </source>
</evidence>
<dbReference type="RefSeq" id="WP_105027967.1">
    <property type="nucleotide sequence ID" value="NZ_CP053084.1"/>
</dbReference>
<dbReference type="Gene3D" id="3.30.1330.60">
    <property type="entry name" value="OmpA-like domain"/>
    <property type="match status" value="1"/>
</dbReference>
<dbReference type="Pfam" id="PF00691">
    <property type="entry name" value="OmpA"/>
    <property type="match status" value="1"/>
</dbReference>